<comment type="caution">
    <text evidence="1">The sequence shown here is derived from an EMBL/GenBank/DDBJ whole genome shotgun (WGS) entry which is preliminary data.</text>
</comment>
<dbReference type="Proteomes" id="UP000029736">
    <property type="component" value="Unassembled WGS sequence"/>
</dbReference>
<evidence type="ECO:0000313" key="1">
    <source>
        <dbReference type="EMBL" id="KGE88153.1"/>
    </source>
</evidence>
<protein>
    <submittedName>
        <fullName evidence="1">Uncharacterized protein</fullName>
    </submittedName>
</protein>
<proteinExistence type="predicted"/>
<dbReference type="EMBL" id="JPOS01000020">
    <property type="protein sequence ID" value="KGE88153.1"/>
    <property type="molecule type" value="Genomic_DNA"/>
</dbReference>
<sequence>MFEGFAYLLLLTSNSTSSATAPLMHVSLHGMNWQNKSGQTTKAQALSLQYPGFEADAMMDGCSQPFPDT</sequence>
<name>A0A098S936_9BACT</name>
<accession>A0A098S936</accession>
<organism evidence="1 2">
    <name type="scientific">Phaeodactylibacter xiamenensis</name>
    <dbReference type="NCBI Taxonomy" id="1524460"/>
    <lineage>
        <taxon>Bacteria</taxon>
        <taxon>Pseudomonadati</taxon>
        <taxon>Bacteroidota</taxon>
        <taxon>Saprospiria</taxon>
        <taxon>Saprospirales</taxon>
        <taxon>Haliscomenobacteraceae</taxon>
        <taxon>Phaeodactylibacter</taxon>
    </lineage>
</organism>
<dbReference type="AlphaFoldDB" id="A0A098S936"/>
<evidence type="ECO:0000313" key="2">
    <source>
        <dbReference type="Proteomes" id="UP000029736"/>
    </source>
</evidence>
<gene>
    <name evidence="1" type="ORF">IX84_10005</name>
</gene>
<reference evidence="1 2" key="1">
    <citation type="journal article" date="2014" name="Int. J. Syst. Evol. Microbiol.">
        <title>Phaeodactylibacter xiamenensis gen. nov., sp. nov., a member of the family Saprospiraceae isolated from the marine alga Phaeodactylum tricornutum.</title>
        <authorList>
            <person name="Chen Z.Jr."/>
            <person name="Lei X."/>
            <person name="Lai Q."/>
            <person name="Li Y."/>
            <person name="Zhang B."/>
            <person name="Zhang J."/>
            <person name="Zhang H."/>
            <person name="Yang L."/>
            <person name="Zheng W."/>
            <person name="Tian Y."/>
            <person name="Yu Z."/>
            <person name="Xu H.Jr."/>
            <person name="Zheng T."/>
        </authorList>
    </citation>
    <scope>NUCLEOTIDE SEQUENCE [LARGE SCALE GENOMIC DNA]</scope>
    <source>
        <strain evidence="1 2">KD52</strain>
    </source>
</reference>
<keyword evidence="2" id="KW-1185">Reference proteome</keyword>